<keyword evidence="2" id="KW-1185">Reference proteome</keyword>
<dbReference type="EMBL" id="CP089983">
    <property type="protein sequence ID" value="WXB02037.1"/>
    <property type="molecule type" value="Genomic_DNA"/>
</dbReference>
<sequence>MTRDEMLELLRSALTFGDPDRARMIDRYRDAIEWLEDKSNSKPVEGQTKNAWVLE</sequence>
<proteinExistence type="predicted"/>
<reference evidence="1" key="1">
    <citation type="submission" date="2021-12" db="EMBL/GenBank/DDBJ databases">
        <title>Discovery of the Pendulisporaceae a myxobacterial family with distinct sporulation behavior and unique specialized metabolism.</title>
        <authorList>
            <person name="Garcia R."/>
            <person name="Popoff A."/>
            <person name="Bader C.D."/>
            <person name="Loehr J."/>
            <person name="Walesch S."/>
            <person name="Walt C."/>
            <person name="Boldt J."/>
            <person name="Bunk B."/>
            <person name="Haeckl F.J.F.P.J."/>
            <person name="Gunesch A.P."/>
            <person name="Birkelbach J."/>
            <person name="Nuebel U."/>
            <person name="Pietschmann T."/>
            <person name="Bach T."/>
            <person name="Mueller R."/>
        </authorList>
    </citation>
    <scope>NUCLEOTIDE SEQUENCE</scope>
    <source>
        <strain evidence="1">MSr11367</strain>
    </source>
</reference>
<organism evidence="1 2">
    <name type="scientific">Pendulispora rubella</name>
    <dbReference type="NCBI Taxonomy" id="2741070"/>
    <lineage>
        <taxon>Bacteria</taxon>
        <taxon>Pseudomonadati</taxon>
        <taxon>Myxococcota</taxon>
        <taxon>Myxococcia</taxon>
        <taxon>Myxococcales</taxon>
        <taxon>Sorangiineae</taxon>
        <taxon>Pendulisporaceae</taxon>
        <taxon>Pendulispora</taxon>
    </lineage>
</organism>
<dbReference type="Proteomes" id="UP001374803">
    <property type="component" value="Chromosome"/>
</dbReference>
<evidence type="ECO:0000313" key="1">
    <source>
        <dbReference type="EMBL" id="WXB02037.1"/>
    </source>
</evidence>
<dbReference type="RefSeq" id="WP_394831662.1">
    <property type="nucleotide sequence ID" value="NZ_CP089929.1"/>
</dbReference>
<evidence type="ECO:0000313" key="2">
    <source>
        <dbReference type="Proteomes" id="UP001374803"/>
    </source>
</evidence>
<protein>
    <submittedName>
        <fullName evidence="1">Uncharacterized protein</fullName>
    </submittedName>
</protein>
<accession>A0ABZ2L0C5</accession>
<gene>
    <name evidence="1" type="ORF">LVJ94_34635</name>
</gene>
<name>A0ABZ2L0C5_9BACT</name>